<keyword evidence="2" id="KW-0328">Glycosyltransferase</keyword>
<comment type="caution">
    <text evidence="9">The sequence shown here is derived from an EMBL/GenBank/DDBJ whole genome shotgun (WGS) entry which is preliminary data.</text>
</comment>
<evidence type="ECO:0000259" key="8">
    <source>
        <dbReference type="Pfam" id="PF00535"/>
    </source>
</evidence>
<evidence type="ECO:0000256" key="5">
    <source>
        <dbReference type="ARBA" id="ARBA00022989"/>
    </source>
</evidence>
<dbReference type="RefSeq" id="WP_345212055.1">
    <property type="nucleotide sequence ID" value="NZ_BAABFT010000008.1"/>
</dbReference>
<keyword evidence="3" id="KW-0808">Transferase</keyword>
<name>A0ABP8GNL0_9SPHI</name>
<evidence type="ECO:0000256" key="1">
    <source>
        <dbReference type="ARBA" id="ARBA00004141"/>
    </source>
</evidence>
<evidence type="ECO:0000313" key="10">
    <source>
        <dbReference type="Proteomes" id="UP001500582"/>
    </source>
</evidence>
<evidence type="ECO:0000256" key="3">
    <source>
        <dbReference type="ARBA" id="ARBA00022679"/>
    </source>
</evidence>
<dbReference type="InterPro" id="IPR050256">
    <property type="entry name" value="Glycosyltransferase_2"/>
</dbReference>
<dbReference type="CDD" id="cd04187">
    <property type="entry name" value="DPM1_like_bac"/>
    <property type="match status" value="1"/>
</dbReference>
<accession>A0ABP8GNL0</accession>
<dbReference type="InterPro" id="IPR029044">
    <property type="entry name" value="Nucleotide-diphossugar_trans"/>
</dbReference>
<feature type="transmembrane region" description="Helical" evidence="7">
    <location>
        <begin position="262"/>
        <end position="287"/>
    </location>
</feature>
<protein>
    <submittedName>
        <fullName evidence="9">Glycosyltransferase family 2 protein</fullName>
    </submittedName>
</protein>
<dbReference type="Pfam" id="PF00535">
    <property type="entry name" value="Glycos_transf_2"/>
    <property type="match status" value="1"/>
</dbReference>
<keyword evidence="4 7" id="KW-0812">Transmembrane</keyword>
<evidence type="ECO:0000256" key="4">
    <source>
        <dbReference type="ARBA" id="ARBA00022692"/>
    </source>
</evidence>
<comment type="subcellular location">
    <subcellularLocation>
        <location evidence="1">Membrane</location>
        <topology evidence="1">Multi-pass membrane protein</topology>
    </subcellularLocation>
</comment>
<evidence type="ECO:0000313" key="9">
    <source>
        <dbReference type="EMBL" id="GAA4327651.1"/>
    </source>
</evidence>
<feature type="domain" description="Glycosyltransferase 2-like" evidence="8">
    <location>
        <begin position="5"/>
        <end position="166"/>
    </location>
</feature>
<keyword evidence="5 7" id="KW-1133">Transmembrane helix</keyword>
<feature type="transmembrane region" description="Helical" evidence="7">
    <location>
        <begin position="230"/>
        <end position="250"/>
    </location>
</feature>
<dbReference type="Proteomes" id="UP001500582">
    <property type="component" value="Unassembled WGS sequence"/>
</dbReference>
<organism evidence="9 10">
    <name type="scientific">Mucilaginibacter gynuensis</name>
    <dbReference type="NCBI Taxonomy" id="1302236"/>
    <lineage>
        <taxon>Bacteria</taxon>
        <taxon>Pseudomonadati</taxon>
        <taxon>Bacteroidota</taxon>
        <taxon>Sphingobacteriia</taxon>
        <taxon>Sphingobacteriales</taxon>
        <taxon>Sphingobacteriaceae</taxon>
        <taxon>Mucilaginibacter</taxon>
    </lineage>
</organism>
<dbReference type="EMBL" id="BAABFT010000008">
    <property type="protein sequence ID" value="GAA4327651.1"/>
    <property type="molecule type" value="Genomic_DNA"/>
</dbReference>
<dbReference type="InterPro" id="IPR001173">
    <property type="entry name" value="Glyco_trans_2-like"/>
</dbReference>
<dbReference type="SUPFAM" id="SSF53448">
    <property type="entry name" value="Nucleotide-diphospho-sugar transferases"/>
    <property type="match status" value="1"/>
</dbReference>
<dbReference type="Gene3D" id="3.90.550.10">
    <property type="entry name" value="Spore Coat Polysaccharide Biosynthesis Protein SpsA, Chain A"/>
    <property type="match status" value="1"/>
</dbReference>
<reference evidence="10" key="1">
    <citation type="journal article" date="2019" name="Int. J. Syst. Evol. Microbiol.">
        <title>The Global Catalogue of Microorganisms (GCM) 10K type strain sequencing project: providing services to taxonomists for standard genome sequencing and annotation.</title>
        <authorList>
            <consortium name="The Broad Institute Genomics Platform"/>
            <consortium name="The Broad Institute Genome Sequencing Center for Infectious Disease"/>
            <person name="Wu L."/>
            <person name="Ma J."/>
        </authorList>
    </citation>
    <scope>NUCLEOTIDE SEQUENCE [LARGE SCALE GENOMIC DNA]</scope>
    <source>
        <strain evidence="10">JCM 17705</strain>
    </source>
</reference>
<dbReference type="PANTHER" id="PTHR48090:SF1">
    <property type="entry name" value="PROPHAGE BACTOPRENOL GLUCOSYL TRANSFERASE HOMOLOG"/>
    <property type="match status" value="1"/>
</dbReference>
<proteinExistence type="predicted"/>
<evidence type="ECO:0000256" key="6">
    <source>
        <dbReference type="ARBA" id="ARBA00023136"/>
    </source>
</evidence>
<evidence type="ECO:0000256" key="7">
    <source>
        <dbReference type="SAM" id="Phobius"/>
    </source>
</evidence>
<gene>
    <name evidence="9" type="ORF">GCM10023149_31180</name>
</gene>
<evidence type="ECO:0000256" key="2">
    <source>
        <dbReference type="ARBA" id="ARBA00022676"/>
    </source>
</evidence>
<keyword evidence="6 7" id="KW-0472">Membrane</keyword>
<dbReference type="PANTHER" id="PTHR48090">
    <property type="entry name" value="UNDECAPRENYL-PHOSPHATE 4-DEOXY-4-FORMAMIDO-L-ARABINOSE TRANSFERASE-RELATED"/>
    <property type="match status" value="1"/>
</dbReference>
<sequence>MATISIIIPAFNEASNIGALLISLFKVLQPIRHEFEVIIINDGSTDNTAAIVAELALSYGNLYLIDFSRNFGQQKALRAGYDHAKGDAVICIDADLQNPPELIADMIEKWENGYEVVLCKRRKGKQQAGYFKEITSRLFYKTLNLMAEGNIDADTPDFRLIDRKLVEIIKYLPEKDVFLRGLISWMGFNKIVLEYDHGKRLNGKTGYSPIKMLRLALTGITGFSAKPLHFAIYMGLGISILSLFYIPYILVRYFSGETISGWSSLIITITFMGGLQLFILGILGLYLGKLFMHAKNRPDYIIRENTYKPALINQLSIKKGA</sequence>
<keyword evidence="10" id="KW-1185">Reference proteome</keyword>